<protein>
    <submittedName>
        <fullName evidence="1">Cysteine desulfurase</fullName>
    </submittedName>
</protein>
<gene>
    <name evidence="1" type="ORF">GB992_01625</name>
</gene>
<dbReference type="SUPFAM" id="SSF160800">
    <property type="entry name" value="Lp2179-like"/>
    <property type="match status" value="1"/>
</dbReference>
<comment type="caution">
    <text evidence="1">The sequence shown here is derived from an EMBL/GenBank/DDBJ whole genome shotgun (WGS) entry which is preliminary data.</text>
</comment>
<evidence type="ECO:0000313" key="2">
    <source>
        <dbReference type="Proteomes" id="UP000480570"/>
    </source>
</evidence>
<evidence type="ECO:0000313" key="1">
    <source>
        <dbReference type="EMBL" id="MYV04610.1"/>
    </source>
</evidence>
<dbReference type="Pfam" id="PF08866">
    <property type="entry name" value="DUF1831"/>
    <property type="match status" value="1"/>
</dbReference>
<dbReference type="AlphaFoldDB" id="A0A7C9N8H4"/>
<dbReference type="InterPro" id="IPR014965">
    <property type="entry name" value="Amino_acid_metab_prot_put"/>
</dbReference>
<dbReference type="Proteomes" id="UP000480570">
    <property type="component" value="Unassembled WGS sequence"/>
</dbReference>
<dbReference type="RefSeq" id="WP_161000951.1">
    <property type="nucleotide sequence ID" value="NZ_CP185253.1"/>
</dbReference>
<reference evidence="1 2" key="1">
    <citation type="journal article" date="2019" name="Appl. Environ. Microbiol.">
        <title>Genetic determinants of hydroxycinnamic acid metabolism in heterofermentative lactobacilli.</title>
        <authorList>
            <person name="Gaur G."/>
            <person name="Oh J.H."/>
            <person name="Filannino P."/>
            <person name="Gobbetti M."/>
            <person name="van Pijkeren J.P."/>
            <person name="Ganzle M.G."/>
        </authorList>
    </citation>
    <scope>NUCLEOTIDE SEQUENCE [LARGE SCALE GENOMIC DNA]</scope>
    <source>
        <strain evidence="1 2">FUA3583</strain>
    </source>
</reference>
<dbReference type="InterPro" id="IPR035942">
    <property type="entry name" value="Lp2179-like_sf"/>
</dbReference>
<name>A0A7C9N8H4_9LACO</name>
<sequence length="115" mass="12798">MAFEQTVQVPGDDRIFTLSDQLKKYTLRDLGFMETNAGGFSLERPLDPAAGLAKSIKLRVLINKQLNGFKMGTVNPSGTGNVNIFTNANHDELVEQYGYQIDNLIERHVIAVQTK</sequence>
<dbReference type="EMBL" id="WEZT01000003">
    <property type="protein sequence ID" value="MYV04610.1"/>
    <property type="molecule type" value="Genomic_DNA"/>
</dbReference>
<organism evidence="1 2">
    <name type="scientific">Furfurilactobacillus rossiae</name>
    <dbReference type="NCBI Taxonomy" id="231049"/>
    <lineage>
        <taxon>Bacteria</taxon>
        <taxon>Bacillati</taxon>
        <taxon>Bacillota</taxon>
        <taxon>Bacilli</taxon>
        <taxon>Lactobacillales</taxon>
        <taxon>Lactobacillaceae</taxon>
        <taxon>Furfurilactobacillus</taxon>
    </lineage>
</organism>
<dbReference type="Gene3D" id="3.30.1820.10">
    <property type="entry name" value="Lp2179-like"/>
    <property type="match status" value="1"/>
</dbReference>
<proteinExistence type="predicted"/>
<accession>A0A7C9N8H4</accession>